<comment type="caution">
    <text evidence="4">The sequence shown here is derived from an EMBL/GenBank/DDBJ whole genome shotgun (WGS) entry which is preliminary data.</text>
</comment>
<evidence type="ECO:0000256" key="1">
    <source>
        <dbReference type="ARBA" id="ARBA00022679"/>
    </source>
</evidence>
<dbReference type="Pfam" id="PF06094">
    <property type="entry name" value="GGACT"/>
    <property type="match status" value="1"/>
</dbReference>
<accession>A0ABP6G944</accession>
<proteinExistence type="predicted"/>
<reference evidence="5" key="1">
    <citation type="journal article" date="2019" name="Int. J. Syst. Evol. Microbiol.">
        <title>The Global Catalogue of Microorganisms (GCM) 10K type strain sequencing project: providing services to taxonomists for standard genome sequencing and annotation.</title>
        <authorList>
            <consortium name="The Broad Institute Genomics Platform"/>
            <consortium name="The Broad Institute Genome Sequencing Center for Infectious Disease"/>
            <person name="Wu L."/>
            <person name="Ma J."/>
        </authorList>
    </citation>
    <scope>NUCLEOTIDE SEQUENCE [LARGE SCALE GENOMIC DNA]</scope>
    <source>
        <strain evidence="5">JCM 8201</strain>
    </source>
</reference>
<evidence type="ECO:0000313" key="4">
    <source>
        <dbReference type="EMBL" id="GAA2719439.1"/>
    </source>
</evidence>
<dbReference type="InterPro" id="IPR036568">
    <property type="entry name" value="GGCT-like_sf"/>
</dbReference>
<evidence type="ECO:0000256" key="2">
    <source>
        <dbReference type="ARBA" id="ARBA00030602"/>
    </source>
</evidence>
<dbReference type="Gene3D" id="3.10.490.10">
    <property type="entry name" value="Gamma-glutamyl cyclotransferase-like"/>
    <property type="match status" value="1"/>
</dbReference>
<dbReference type="PANTHER" id="PTHR31544:SF2">
    <property type="entry name" value="AIG2-LIKE PROTEIN D"/>
    <property type="match status" value="1"/>
</dbReference>
<protein>
    <recommendedName>
        <fullName evidence="2">Putative gamma-glutamylcyclotransferase</fullName>
    </recommendedName>
</protein>
<feature type="domain" description="Gamma-glutamylcyclotransferase AIG2-like" evidence="3">
    <location>
        <begin position="29"/>
        <end position="123"/>
    </location>
</feature>
<keyword evidence="1" id="KW-0808">Transferase</keyword>
<keyword evidence="5" id="KW-1185">Reference proteome</keyword>
<dbReference type="RefSeq" id="WP_344448426.1">
    <property type="nucleotide sequence ID" value="NZ_BAAATZ010000002.1"/>
</dbReference>
<dbReference type="InterPro" id="IPR013024">
    <property type="entry name" value="GGCT-like"/>
</dbReference>
<dbReference type="EMBL" id="BAAATZ010000002">
    <property type="protein sequence ID" value="GAA2719439.1"/>
    <property type="molecule type" value="Genomic_DNA"/>
</dbReference>
<evidence type="ECO:0000313" key="5">
    <source>
        <dbReference type="Proteomes" id="UP001501842"/>
    </source>
</evidence>
<gene>
    <name evidence="4" type="ORF">GCM10010439_04970</name>
</gene>
<organism evidence="4 5">
    <name type="scientific">Actinocorallia aurantiaca</name>
    <dbReference type="NCBI Taxonomy" id="46204"/>
    <lineage>
        <taxon>Bacteria</taxon>
        <taxon>Bacillati</taxon>
        <taxon>Actinomycetota</taxon>
        <taxon>Actinomycetes</taxon>
        <taxon>Streptosporangiales</taxon>
        <taxon>Thermomonosporaceae</taxon>
        <taxon>Actinocorallia</taxon>
    </lineage>
</organism>
<dbReference type="SUPFAM" id="SSF110857">
    <property type="entry name" value="Gamma-glutamyl cyclotransferase-like"/>
    <property type="match status" value="1"/>
</dbReference>
<dbReference type="Proteomes" id="UP001501842">
    <property type="component" value="Unassembled WGS sequence"/>
</dbReference>
<evidence type="ECO:0000259" key="3">
    <source>
        <dbReference type="Pfam" id="PF06094"/>
    </source>
</evidence>
<dbReference type="InterPro" id="IPR009288">
    <property type="entry name" value="AIG2-like_dom"/>
</dbReference>
<sequence>MSYTDPYPSRQDAQPAAPEDRLAVRPDVLFAYGSLQFPEVLLALFERVPAHSPAQAPGWKTTTLPNRVYPGLVPAIASASGYLLTDLSPHEWRLLDAFEDPGYDLCPLDLTGGRRGWAYVCALGAETLPDPWSPDEFARFHLQDYVNRCTTWRQRYQDRGPAHRG</sequence>
<dbReference type="InterPro" id="IPR045038">
    <property type="entry name" value="AIG2-like"/>
</dbReference>
<dbReference type="PANTHER" id="PTHR31544">
    <property type="entry name" value="AIG2-LIKE PROTEIN D"/>
    <property type="match status" value="1"/>
</dbReference>
<dbReference type="CDD" id="cd06661">
    <property type="entry name" value="GGCT_like"/>
    <property type="match status" value="1"/>
</dbReference>
<name>A0ABP6G944_9ACTN</name>